<keyword evidence="5" id="KW-0560">Oxidoreductase</keyword>
<evidence type="ECO:0000313" key="7">
    <source>
        <dbReference type="Proteomes" id="UP000694844"/>
    </source>
</evidence>
<keyword evidence="7" id="KW-1185">Reference proteome</keyword>
<keyword evidence="3" id="KW-0285">Flavoprotein</keyword>
<dbReference type="UniPathway" id="UPA00991">
    <property type="reaction ID" value="UER00939"/>
</dbReference>
<evidence type="ECO:0000256" key="2">
    <source>
        <dbReference type="ARBA" id="ARBA00005466"/>
    </source>
</evidence>
<dbReference type="InterPro" id="IPR006093">
    <property type="entry name" value="Oxy_OxRdtase_FAD_BS"/>
</dbReference>
<dbReference type="GeneID" id="111101211"/>
<evidence type="ECO:0000256" key="3">
    <source>
        <dbReference type="ARBA" id="ARBA00022630"/>
    </source>
</evidence>
<dbReference type="GO" id="GO:0016491">
    <property type="term" value="F:oxidoreductase activity"/>
    <property type="evidence" value="ECO:0007669"/>
    <property type="project" value="UniProtKB-KW"/>
</dbReference>
<reference evidence="8" key="1">
    <citation type="submission" date="2025-08" db="UniProtKB">
        <authorList>
            <consortium name="RefSeq"/>
        </authorList>
    </citation>
    <scope>IDENTIFICATION</scope>
    <source>
        <tissue evidence="8">Whole sample</tissue>
    </source>
</reference>
<feature type="domain" description="FAD-binding PCMH-type" evidence="6">
    <location>
        <begin position="81"/>
        <end position="271"/>
    </location>
</feature>
<dbReference type="InterPro" id="IPR006094">
    <property type="entry name" value="Oxid_FAD_bind_N"/>
</dbReference>
<evidence type="ECO:0000259" key="6">
    <source>
        <dbReference type="PROSITE" id="PS51387"/>
    </source>
</evidence>
<evidence type="ECO:0000256" key="4">
    <source>
        <dbReference type="ARBA" id="ARBA00022827"/>
    </source>
</evidence>
<dbReference type="PROSITE" id="PS51387">
    <property type="entry name" value="FAD_PCMH"/>
    <property type="match status" value="1"/>
</dbReference>
<comment type="cofactor">
    <cofactor evidence="1">
        <name>FAD</name>
        <dbReference type="ChEBI" id="CHEBI:57692"/>
    </cofactor>
</comment>
<evidence type="ECO:0000256" key="1">
    <source>
        <dbReference type="ARBA" id="ARBA00001974"/>
    </source>
</evidence>
<organism evidence="7 8">
    <name type="scientific">Crassostrea virginica</name>
    <name type="common">Eastern oyster</name>
    <dbReference type="NCBI Taxonomy" id="6565"/>
    <lineage>
        <taxon>Eukaryota</taxon>
        <taxon>Metazoa</taxon>
        <taxon>Spiralia</taxon>
        <taxon>Lophotrochozoa</taxon>
        <taxon>Mollusca</taxon>
        <taxon>Bivalvia</taxon>
        <taxon>Autobranchia</taxon>
        <taxon>Pteriomorphia</taxon>
        <taxon>Ostreida</taxon>
        <taxon>Ostreoidea</taxon>
        <taxon>Ostreidae</taxon>
        <taxon>Crassostrea</taxon>
    </lineage>
</organism>
<evidence type="ECO:0000256" key="5">
    <source>
        <dbReference type="ARBA" id="ARBA00023002"/>
    </source>
</evidence>
<dbReference type="InterPro" id="IPR050416">
    <property type="entry name" value="FAD-linked_Oxidoreductase"/>
</dbReference>
<dbReference type="GO" id="GO:0071949">
    <property type="term" value="F:FAD binding"/>
    <property type="evidence" value="ECO:0007669"/>
    <property type="project" value="InterPro"/>
</dbReference>
<dbReference type="InterPro" id="IPR016166">
    <property type="entry name" value="FAD-bd_PCMH"/>
</dbReference>
<dbReference type="AlphaFoldDB" id="A0A8B8ADR4"/>
<keyword evidence="4" id="KW-0274">FAD</keyword>
<dbReference type="InterPro" id="IPR016169">
    <property type="entry name" value="FAD-bd_PCMH_sub2"/>
</dbReference>
<evidence type="ECO:0000313" key="8">
    <source>
        <dbReference type="RefSeq" id="XP_022289300.1"/>
    </source>
</evidence>
<name>A0A8B8ADR4_CRAVI</name>
<gene>
    <name evidence="8" type="primary">LOC111101211</name>
</gene>
<dbReference type="InterPro" id="IPR012951">
    <property type="entry name" value="BBE"/>
</dbReference>
<dbReference type="KEGG" id="cvn:111101211"/>
<dbReference type="OrthoDB" id="9983560at2759"/>
<dbReference type="SUPFAM" id="SSF56176">
    <property type="entry name" value="FAD-binding/transporter-associated domain-like"/>
    <property type="match status" value="1"/>
</dbReference>
<dbReference type="PANTHER" id="PTHR42973:SF39">
    <property type="entry name" value="FAD-BINDING PCMH-TYPE DOMAIN-CONTAINING PROTEIN"/>
    <property type="match status" value="1"/>
</dbReference>
<dbReference type="Pfam" id="PF01565">
    <property type="entry name" value="FAD_binding_4"/>
    <property type="match status" value="1"/>
</dbReference>
<dbReference type="PROSITE" id="PS00862">
    <property type="entry name" value="OX2_COVAL_FAD"/>
    <property type="match status" value="1"/>
</dbReference>
<accession>A0A8B8ADR4</accession>
<dbReference type="Pfam" id="PF08031">
    <property type="entry name" value="BBE"/>
    <property type="match status" value="1"/>
</dbReference>
<dbReference type="InterPro" id="IPR036318">
    <property type="entry name" value="FAD-bd_PCMH-like_sf"/>
</dbReference>
<dbReference type="PANTHER" id="PTHR42973">
    <property type="entry name" value="BINDING OXIDOREDUCTASE, PUTATIVE (AFU_ORTHOLOGUE AFUA_1G17690)-RELATED"/>
    <property type="match status" value="1"/>
</dbReference>
<protein>
    <submittedName>
        <fullName evidence="8">FAD-linked oxidoreductase ZEB1-like isoform X1</fullName>
    </submittedName>
</protein>
<dbReference type="Gene3D" id="3.30.465.10">
    <property type="match status" value="2"/>
</dbReference>
<dbReference type="RefSeq" id="XP_022289300.1">
    <property type="nucleotide sequence ID" value="XM_022433592.1"/>
</dbReference>
<dbReference type="Proteomes" id="UP000694844">
    <property type="component" value="Chromosome 6"/>
</dbReference>
<sequence>MEQVRKQIDIIMPLHIFEIITLFAALAVAQSLDPFCYPGNPCFPSSSVINAFASSLPNGTVVFPSDSQTYTNVTRMRNLVRTSYPFAVVMARSREDVKDTIAFSRRYNLRLTVYGTGHDFNGRSTGNNTFQLDLSLMKSRVVSLDSWRHENGTISVGPGNTWIDVYREVDKYNRVIVGGSAHTVGMGGYTLGGGHSPICRFYGMAIDNLLEVEMVMADGRIVTATKTYVHTLYNNGSTSNVSDPDFFWAVAGGGGGTFGVSTGMIFKLHHPPESVIRVMMVYPIFTFYGEDVLSQVVGKLQRLFTDDLPPEWGGYLIFDGETDAYGSRGHLTFVLNHLGPNTTSSYKYLQELLDFLPTKRFFNYTEYKTFFDYEIEITERYPYFLVFVFNSLIPSSNIDSEFTEFVRESVLSKPTVTSAVTYTATLIGGKMREVGDTQTSVHPGFRSSLLSMTGGVGFGLDGIPDAVRIFSKTMELNQAFSKFGNGMYPNEAAQATPVWQSNFWGENYKRLLEIKLREDPDVFFTCDQCVGSEKRPVISGSLATMTSSPFLFLYTLSLLFVDMVFN</sequence>
<comment type="similarity">
    <text evidence="2">Belongs to the oxygen-dependent FAD-linked oxidoreductase family.</text>
</comment>
<proteinExistence type="inferred from homology"/>